<dbReference type="GO" id="GO:0003723">
    <property type="term" value="F:RNA binding"/>
    <property type="evidence" value="ECO:0007669"/>
    <property type="project" value="InterPro"/>
</dbReference>
<protein>
    <submittedName>
        <fullName evidence="5">eIF3 p110</fullName>
    </submittedName>
</protein>
<dbReference type="InterPro" id="IPR027516">
    <property type="entry name" value="EIF3C"/>
</dbReference>
<reference evidence="5 6" key="1">
    <citation type="submission" date="2020-02" db="EMBL/GenBank/DDBJ databases">
        <title>Draft genome sequence of Haematococcus lacustris strain NIES-144.</title>
        <authorList>
            <person name="Morimoto D."/>
            <person name="Nakagawa S."/>
            <person name="Yoshida T."/>
            <person name="Sawayama S."/>
        </authorList>
    </citation>
    <scope>NUCLEOTIDE SEQUENCE [LARGE SCALE GENOMIC DNA]</scope>
    <source>
        <strain evidence="5 6">NIES-144</strain>
    </source>
</reference>
<feature type="domain" description="Eukaryotic translation initiation factor 3 subunit C N-terminal" evidence="4">
    <location>
        <begin position="26"/>
        <end position="148"/>
    </location>
</feature>
<keyword evidence="3" id="KW-0648">Protein biosynthesis</keyword>
<dbReference type="PANTHER" id="PTHR13937:SF0">
    <property type="entry name" value="EUKARYOTIC TRANSLATION INITIATION FACTOR 3 SUBUNIT C-RELATED"/>
    <property type="match status" value="1"/>
</dbReference>
<dbReference type="PANTHER" id="PTHR13937">
    <property type="entry name" value="EUKARYOTIC TRANSLATION INITATION FACTOR 3, SUBUNIT 8 EIF3S8 -RELATED"/>
    <property type="match status" value="1"/>
</dbReference>
<keyword evidence="2" id="KW-0396">Initiation factor</keyword>
<dbReference type="InterPro" id="IPR008905">
    <property type="entry name" value="EIF3C_N_dom"/>
</dbReference>
<dbReference type="Proteomes" id="UP000485058">
    <property type="component" value="Unassembled WGS sequence"/>
</dbReference>
<feature type="non-terminal residue" evidence="5">
    <location>
        <position position="1"/>
    </location>
</feature>
<keyword evidence="6" id="KW-1185">Reference proteome</keyword>
<organism evidence="5 6">
    <name type="scientific">Haematococcus lacustris</name>
    <name type="common">Green alga</name>
    <name type="synonym">Haematococcus pluvialis</name>
    <dbReference type="NCBI Taxonomy" id="44745"/>
    <lineage>
        <taxon>Eukaryota</taxon>
        <taxon>Viridiplantae</taxon>
        <taxon>Chlorophyta</taxon>
        <taxon>core chlorophytes</taxon>
        <taxon>Chlorophyceae</taxon>
        <taxon>CS clade</taxon>
        <taxon>Chlamydomonadales</taxon>
        <taxon>Haematococcaceae</taxon>
        <taxon>Haematococcus</taxon>
    </lineage>
</organism>
<sequence length="157" mass="17828">MAGARGIKSHVALFRPLLSSCACHRAHQAKKKDKIMTMDPKEITYDMVNKKLKEVLMTRGKKGTDKQEQVEMLHYLSTVAKGQAQRFELLGQLVSSLFDLNPTMATHLKTSLWKKCVIHLLEMVKLLEDNPHIKVDDTIEMLSEDRAEQPAEGSEVR</sequence>
<evidence type="ECO:0000313" key="5">
    <source>
        <dbReference type="EMBL" id="GFH25806.1"/>
    </source>
</evidence>
<name>A0A6A0A1T3_HAELA</name>
<evidence type="ECO:0000256" key="1">
    <source>
        <dbReference type="ARBA" id="ARBA00022490"/>
    </source>
</evidence>
<dbReference type="GO" id="GO:0031369">
    <property type="term" value="F:translation initiation factor binding"/>
    <property type="evidence" value="ECO:0007669"/>
    <property type="project" value="InterPro"/>
</dbReference>
<comment type="caution">
    <text evidence="5">The sequence shown here is derived from an EMBL/GenBank/DDBJ whole genome shotgun (WGS) entry which is preliminary data.</text>
</comment>
<dbReference type="Pfam" id="PF05470">
    <property type="entry name" value="eIF-3c_N"/>
    <property type="match status" value="1"/>
</dbReference>
<dbReference type="AlphaFoldDB" id="A0A6A0A1T3"/>
<dbReference type="EMBL" id="BLLF01002925">
    <property type="protein sequence ID" value="GFH25806.1"/>
    <property type="molecule type" value="Genomic_DNA"/>
</dbReference>
<dbReference type="GO" id="GO:0003743">
    <property type="term" value="F:translation initiation factor activity"/>
    <property type="evidence" value="ECO:0007669"/>
    <property type="project" value="UniProtKB-KW"/>
</dbReference>
<evidence type="ECO:0000256" key="3">
    <source>
        <dbReference type="ARBA" id="ARBA00022917"/>
    </source>
</evidence>
<evidence type="ECO:0000313" key="6">
    <source>
        <dbReference type="Proteomes" id="UP000485058"/>
    </source>
</evidence>
<evidence type="ECO:0000256" key="2">
    <source>
        <dbReference type="ARBA" id="ARBA00022540"/>
    </source>
</evidence>
<keyword evidence="1" id="KW-0963">Cytoplasm</keyword>
<dbReference type="GO" id="GO:0005852">
    <property type="term" value="C:eukaryotic translation initiation factor 3 complex"/>
    <property type="evidence" value="ECO:0007669"/>
    <property type="project" value="InterPro"/>
</dbReference>
<evidence type="ECO:0000259" key="4">
    <source>
        <dbReference type="Pfam" id="PF05470"/>
    </source>
</evidence>
<accession>A0A6A0A1T3</accession>
<gene>
    <name evidence="5" type="ORF">HaLaN_23834</name>
</gene>
<proteinExistence type="predicted"/>
<feature type="non-terminal residue" evidence="5">
    <location>
        <position position="157"/>
    </location>
</feature>